<sequence>MAQPKKKNWPIVANAPHVCGPPEVQPAPGSKLQRQGVDGPIEEPVAMSQHKKGSKRNWILTGGVVDRAEPVSRARKSISSDRLQNQFAETH</sequence>
<evidence type="ECO:0000313" key="2">
    <source>
        <dbReference type="EMBL" id="KFB50068.1"/>
    </source>
</evidence>
<evidence type="ECO:0000313" key="3">
    <source>
        <dbReference type="EnsemblMetazoa" id="ASIC018118-PA"/>
    </source>
</evidence>
<feature type="region of interest" description="Disordered" evidence="1">
    <location>
        <begin position="70"/>
        <end position="91"/>
    </location>
</feature>
<dbReference type="EMBL" id="ATLV01023938">
    <property type="status" value="NOT_ANNOTATED_CDS"/>
    <property type="molecule type" value="Genomic_DNA"/>
</dbReference>
<keyword evidence="4" id="KW-1185">Reference proteome</keyword>
<evidence type="ECO:0000313" key="4">
    <source>
        <dbReference type="Proteomes" id="UP000030765"/>
    </source>
</evidence>
<protein>
    <submittedName>
        <fullName evidence="2 3">Oxidoreductase domain-containing protein</fullName>
    </submittedName>
</protein>
<accession>A0A084WIM4</accession>
<gene>
    <name evidence="2" type="ORF">ZHAS_00018118</name>
</gene>
<evidence type="ECO:0000256" key="1">
    <source>
        <dbReference type="SAM" id="MobiDB-lite"/>
    </source>
</evidence>
<organism evidence="2">
    <name type="scientific">Anopheles sinensis</name>
    <name type="common">Mosquito</name>
    <dbReference type="NCBI Taxonomy" id="74873"/>
    <lineage>
        <taxon>Eukaryota</taxon>
        <taxon>Metazoa</taxon>
        <taxon>Ecdysozoa</taxon>
        <taxon>Arthropoda</taxon>
        <taxon>Hexapoda</taxon>
        <taxon>Insecta</taxon>
        <taxon>Pterygota</taxon>
        <taxon>Neoptera</taxon>
        <taxon>Endopterygota</taxon>
        <taxon>Diptera</taxon>
        <taxon>Nematocera</taxon>
        <taxon>Culicoidea</taxon>
        <taxon>Culicidae</taxon>
        <taxon>Anophelinae</taxon>
        <taxon>Anopheles</taxon>
    </lineage>
</organism>
<dbReference type="AlphaFoldDB" id="A0A084WIM4"/>
<feature type="compositionally biased region" description="Polar residues" evidence="1">
    <location>
        <begin position="80"/>
        <end position="91"/>
    </location>
</feature>
<dbReference type="VEuPathDB" id="VectorBase:ASIC018118"/>
<dbReference type="Proteomes" id="UP000030765">
    <property type="component" value="Unassembled WGS sequence"/>
</dbReference>
<reference evidence="2 4" key="1">
    <citation type="journal article" date="2014" name="BMC Genomics">
        <title>Genome sequence of Anopheles sinensis provides insight into genetics basis of mosquito competence for malaria parasites.</title>
        <authorList>
            <person name="Zhou D."/>
            <person name="Zhang D."/>
            <person name="Ding G."/>
            <person name="Shi L."/>
            <person name="Hou Q."/>
            <person name="Ye Y."/>
            <person name="Xu Y."/>
            <person name="Zhou H."/>
            <person name="Xiong C."/>
            <person name="Li S."/>
            <person name="Yu J."/>
            <person name="Hong S."/>
            <person name="Yu X."/>
            <person name="Zou P."/>
            <person name="Chen C."/>
            <person name="Chang X."/>
            <person name="Wang W."/>
            <person name="Lv Y."/>
            <person name="Sun Y."/>
            <person name="Ma L."/>
            <person name="Shen B."/>
            <person name="Zhu C."/>
        </authorList>
    </citation>
    <scope>NUCLEOTIDE SEQUENCE [LARGE SCALE GENOMIC DNA]</scope>
</reference>
<dbReference type="EMBL" id="KE525347">
    <property type="protein sequence ID" value="KFB50068.1"/>
    <property type="molecule type" value="Genomic_DNA"/>
</dbReference>
<proteinExistence type="predicted"/>
<feature type="region of interest" description="Disordered" evidence="1">
    <location>
        <begin position="1"/>
        <end position="37"/>
    </location>
</feature>
<reference evidence="3" key="2">
    <citation type="submission" date="2020-05" db="UniProtKB">
        <authorList>
            <consortium name="EnsemblMetazoa"/>
        </authorList>
    </citation>
    <scope>IDENTIFICATION</scope>
</reference>
<dbReference type="EnsemblMetazoa" id="ASIC018118-RA">
    <property type="protein sequence ID" value="ASIC018118-PA"/>
    <property type="gene ID" value="ASIC018118"/>
</dbReference>
<name>A0A084WIM4_ANOSI</name>